<comment type="cofactor">
    <cofactor evidence="1">
        <name>Zn(2+)</name>
        <dbReference type="ChEBI" id="CHEBI:29105"/>
    </cofactor>
</comment>
<dbReference type="GO" id="GO:0046872">
    <property type="term" value="F:metal ion binding"/>
    <property type="evidence" value="ECO:0007669"/>
    <property type="project" value="UniProtKB-KW"/>
</dbReference>
<dbReference type="InterPro" id="IPR018497">
    <property type="entry name" value="Peptidase_M13_C"/>
</dbReference>
<dbReference type="Pfam" id="PF01431">
    <property type="entry name" value="Peptidase_M13"/>
    <property type="match status" value="1"/>
</dbReference>
<proteinExistence type="inferred from homology"/>
<comment type="subcellular location">
    <subcellularLocation>
        <location evidence="2">Cell membrane</location>
        <topology evidence="2">Single-pass type II membrane protein</topology>
    </subcellularLocation>
</comment>
<sequence length="882" mass="103254">MERKPKFCSCRLAVHHESGRVQWCVGQQGEWPNKLKRLVFLPIILLPLVIVVIFLTRYTSAESITEVTRSASQSHFDPQQEETRINQHGNIDNILETDSLNKKKLDYEFEEFGELLPLQEKRRFKREIQIIPIELPEESSSTPKSVDEQIINPSEKSQVFWKNEMNPTEIRKLQSSIMKRYMDTSVNPCDDFYKYACGKWRNYYTIPPERNSYDTFEILRENLDNVLQELLLQIEPNEVNFSNKIILTESNENTSEEKLTAHRSFQSGFLSNHTIDDYYNSSLDATTKTKYFFHSCMDQTKIRERGSAPLLQLLEELGGWPILGNDWKESEFDIVWLMAQLRLFNNDILVSEWVGPDLKNSEEYIIHIDQTTLGLPSREYFTNPHNYKYIEAYRTFIVTVATLLGASKDTVYEDTDDLIKFETRIAEIMTSHEDRKHLERIYLRTTIGALAHYFPQLDWIRYFSMVLGKTMTLEDPIACFCTAYLHRLVDLLSNTDPRIVANYLLWRFIRHRTNNLDERFLLAKQRFYYILFGKEKPPTRWQFCIQQTNANMGMALGKLFVEKYFDEQSKKDTLEMTIQLQEAFQEILSENTWIDPSTKDYALMKLKNIDLKIGYPDFITNVTELNRRYIDVEIHPDYFFENTLSILKHLTRYEQRKVGKEANRTLWGTSPAIVNAYYSRNKNQIMFPAGILQPPFYHKHFPKALNFGGIGVVIGHEITHGFDDKGRLFDQNGNLDYWWKEPSVLEFHTRAQCMIDQYGAYMLPEVNARVNGYLTQGENIADNGGLKQSFRAYQRWLKNHPDADETLPGINLTGRQLFFLNFAQIWCGIQRPESAKTRLQTAVHSPGIFRVLGTLSNSLYFAEEYNCPAESPMNPAFKCILW</sequence>
<evidence type="ECO:0008006" key="14">
    <source>
        <dbReference type="Google" id="ProtNLM"/>
    </source>
</evidence>
<dbReference type="AlphaFoldDB" id="A0AAW1V521"/>
<dbReference type="CDD" id="cd08662">
    <property type="entry name" value="M13"/>
    <property type="match status" value="1"/>
</dbReference>
<evidence type="ECO:0000256" key="3">
    <source>
        <dbReference type="ARBA" id="ARBA00007357"/>
    </source>
</evidence>
<dbReference type="GO" id="GO:0004222">
    <property type="term" value="F:metalloendopeptidase activity"/>
    <property type="evidence" value="ECO:0007669"/>
    <property type="project" value="InterPro"/>
</dbReference>
<feature type="domain" description="Peptidase M13 N-terminal" evidence="11">
    <location>
        <begin position="188"/>
        <end position="616"/>
    </location>
</feature>
<dbReference type="InterPro" id="IPR024079">
    <property type="entry name" value="MetalloPept_cat_dom_sf"/>
</dbReference>
<evidence type="ECO:0000256" key="4">
    <source>
        <dbReference type="ARBA" id="ARBA00022670"/>
    </source>
</evidence>
<evidence type="ECO:0000256" key="8">
    <source>
        <dbReference type="ARBA" id="ARBA00023049"/>
    </source>
</evidence>
<keyword evidence="4" id="KW-0645">Protease</keyword>
<keyword evidence="6" id="KW-0378">Hydrolase</keyword>
<dbReference type="Pfam" id="PF05649">
    <property type="entry name" value="Peptidase_M13_N"/>
    <property type="match status" value="1"/>
</dbReference>
<dbReference type="InterPro" id="IPR000718">
    <property type="entry name" value="Peptidase_M13"/>
</dbReference>
<gene>
    <name evidence="12" type="ORF">WA026_008973</name>
</gene>
<evidence type="ECO:0000256" key="1">
    <source>
        <dbReference type="ARBA" id="ARBA00001947"/>
    </source>
</evidence>
<keyword evidence="9" id="KW-1133">Transmembrane helix</keyword>
<protein>
    <recommendedName>
        <fullName evidence="14">Neprilysin-4-like</fullName>
    </recommendedName>
</protein>
<feature type="domain" description="Peptidase M13 C-terminal" evidence="10">
    <location>
        <begin position="675"/>
        <end position="879"/>
    </location>
</feature>
<keyword evidence="9" id="KW-0812">Transmembrane</keyword>
<dbReference type="PROSITE" id="PS51885">
    <property type="entry name" value="NEPRILYSIN"/>
    <property type="match status" value="1"/>
</dbReference>
<dbReference type="SUPFAM" id="SSF55486">
    <property type="entry name" value="Metalloproteases ('zincins'), catalytic domain"/>
    <property type="match status" value="1"/>
</dbReference>
<name>A0AAW1V521_9CUCU</name>
<dbReference type="Proteomes" id="UP001431783">
    <property type="component" value="Unassembled WGS sequence"/>
</dbReference>
<evidence type="ECO:0000313" key="13">
    <source>
        <dbReference type="Proteomes" id="UP001431783"/>
    </source>
</evidence>
<keyword evidence="7" id="KW-0862">Zinc</keyword>
<dbReference type="Gene3D" id="3.40.390.10">
    <property type="entry name" value="Collagenase (Catalytic Domain)"/>
    <property type="match status" value="1"/>
</dbReference>
<dbReference type="PANTHER" id="PTHR11733">
    <property type="entry name" value="ZINC METALLOPROTEASE FAMILY M13 NEPRILYSIN-RELATED"/>
    <property type="match status" value="1"/>
</dbReference>
<dbReference type="GO" id="GO:0005886">
    <property type="term" value="C:plasma membrane"/>
    <property type="evidence" value="ECO:0007669"/>
    <property type="project" value="UniProtKB-SubCell"/>
</dbReference>
<evidence type="ECO:0000256" key="2">
    <source>
        <dbReference type="ARBA" id="ARBA00004401"/>
    </source>
</evidence>
<feature type="transmembrane region" description="Helical" evidence="9">
    <location>
        <begin position="38"/>
        <end position="58"/>
    </location>
</feature>
<organism evidence="12 13">
    <name type="scientific">Henosepilachna vigintioctopunctata</name>
    <dbReference type="NCBI Taxonomy" id="420089"/>
    <lineage>
        <taxon>Eukaryota</taxon>
        <taxon>Metazoa</taxon>
        <taxon>Ecdysozoa</taxon>
        <taxon>Arthropoda</taxon>
        <taxon>Hexapoda</taxon>
        <taxon>Insecta</taxon>
        <taxon>Pterygota</taxon>
        <taxon>Neoptera</taxon>
        <taxon>Endopterygota</taxon>
        <taxon>Coleoptera</taxon>
        <taxon>Polyphaga</taxon>
        <taxon>Cucujiformia</taxon>
        <taxon>Coccinelloidea</taxon>
        <taxon>Coccinellidae</taxon>
        <taxon>Epilachninae</taxon>
        <taxon>Epilachnini</taxon>
        <taxon>Henosepilachna</taxon>
    </lineage>
</organism>
<reference evidence="12 13" key="1">
    <citation type="submission" date="2023-03" db="EMBL/GenBank/DDBJ databases">
        <title>Genome insight into feeding habits of ladybird beetles.</title>
        <authorList>
            <person name="Li H.-S."/>
            <person name="Huang Y.-H."/>
            <person name="Pang H."/>
        </authorList>
    </citation>
    <scope>NUCLEOTIDE SEQUENCE [LARGE SCALE GENOMIC DNA]</scope>
    <source>
        <strain evidence="12">SYSU_2023b</strain>
        <tissue evidence="12">Whole body</tissue>
    </source>
</reference>
<keyword evidence="9" id="KW-0472">Membrane</keyword>
<comment type="similarity">
    <text evidence="3">Belongs to the peptidase M13 family.</text>
</comment>
<dbReference type="GO" id="GO:0016485">
    <property type="term" value="P:protein processing"/>
    <property type="evidence" value="ECO:0007669"/>
    <property type="project" value="TreeGrafter"/>
</dbReference>
<dbReference type="InterPro" id="IPR042089">
    <property type="entry name" value="Peptidase_M13_dom_2"/>
</dbReference>
<evidence type="ECO:0000256" key="5">
    <source>
        <dbReference type="ARBA" id="ARBA00022723"/>
    </source>
</evidence>
<dbReference type="PRINTS" id="PR00786">
    <property type="entry name" value="NEPRILYSIN"/>
</dbReference>
<comment type="caution">
    <text evidence="12">The sequence shown here is derived from an EMBL/GenBank/DDBJ whole genome shotgun (WGS) entry which is preliminary data.</text>
</comment>
<evidence type="ECO:0000313" key="12">
    <source>
        <dbReference type="EMBL" id="KAK9890168.1"/>
    </source>
</evidence>
<keyword evidence="8" id="KW-0482">Metalloprotease</keyword>
<evidence type="ECO:0000256" key="9">
    <source>
        <dbReference type="SAM" id="Phobius"/>
    </source>
</evidence>
<dbReference type="InterPro" id="IPR008753">
    <property type="entry name" value="Peptidase_M13_N"/>
</dbReference>
<evidence type="ECO:0000256" key="6">
    <source>
        <dbReference type="ARBA" id="ARBA00022801"/>
    </source>
</evidence>
<dbReference type="EMBL" id="JARQZJ010000124">
    <property type="protein sequence ID" value="KAK9890168.1"/>
    <property type="molecule type" value="Genomic_DNA"/>
</dbReference>
<evidence type="ECO:0000259" key="11">
    <source>
        <dbReference type="Pfam" id="PF05649"/>
    </source>
</evidence>
<dbReference type="Gene3D" id="1.10.1380.10">
    <property type="entry name" value="Neutral endopeptidase , domain2"/>
    <property type="match status" value="1"/>
</dbReference>
<keyword evidence="13" id="KW-1185">Reference proteome</keyword>
<keyword evidence="5" id="KW-0479">Metal-binding</keyword>
<dbReference type="PANTHER" id="PTHR11733:SF238">
    <property type="entry name" value="FI07649P-RELATED"/>
    <property type="match status" value="1"/>
</dbReference>
<evidence type="ECO:0000259" key="10">
    <source>
        <dbReference type="Pfam" id="PF01431"/>
    </source>
</evidence>
<evidence type="ECO:0000256" key="7">
    <source>
        <dbReference type="ARBA" id="ARBA00022833"/>
    </source>
</evidence>
<accession>A0AAW1V521</accession>